<accession>A0ABY3WY67</accession>
<feature type="region of interest" description="Disordered" evidence="4">
    <location>
        <begin position="1"/>
        <end position="26"/>
    </location>
</feature>
<dbReference type="InterPro" id="IPR006059">
    <property type="entry name" value="SBP"/>
</dbReference>
<comment type="similarity">
    <text evidence="1">Belongs to the bacterial solute-binding protein 1 family.</text>
</comment>
<evidence type="ECO:0000256" key="3">
    <source>
        <dbReference type="ARBA" id="ARBA00022729"/>
    </source>
</evidence>
<evidence type="ECO:0000256" key="4">
    <source>
        <dbReference type="SAM" id="MobiDB-lite"/>
    </source>
</evidence>
<keyword evidence="2" id="KW-0813">Transport</keyword>
<dbReference type="PANTHER" id="PTHR30061">
    <property type="entry name" value="MALTOSE-BINDING PERIPLASMIC PROTEIN"/>
    <property type="match status" value="1"/>
</dbReference>
<dbReference type="Proteomes" id="UP000828924">
    <property type="component" value="Chromosome"/>
</dbReference>
<evidence type="ECO:0000313" key="5">
    <source>
        <dbReference type="EMBL" id="UNM16605.1"/>
    </source>
</evidence>
<keyword evidence="3" id="KW-0732">Signal</keyword>
<name>A0ABY3WY67_9ACTN</name>
<evidence type="ECO:0000313" key="6">
    <source>
        <dbReference type="Proteomes" id="UP000828924"/>
    </source>
</evidence>
<proteinExistence type="inferred from homology"/>
<gene>
    <name evidence="5" type="ORF">J4032_19670</name>
</gene>
<dbReference type="Pfam" id="PF01547">
    <property type="entry name" value="SBP_bac_1"/>
    <property type="match status" value="1"/>
</dbReference>
<dbReference type="EMBL" id="CP071872">
    <property type="protein sequence ID" value="UNM16605.1"/>
    <property type="molecule type" value="Genomic_DNA"/>
</dbReference>
<dbReference type="SUPFAM" id="SSF53850">
    <property type="entry name" value="Periplasmic binding protein-like II"/>
    <property type="match status" value="1"/>
</dbReference>
<dbReference type="PANTHER" id="PTHR30061:SF50">
    <property type="entry name" value="MALTOSE_MALTODEXTRIN-BINDING PERIPLASMIC PROTEIN"/>
    <property type="match status" value="1"/>
</dbReference>
<protein>
    <submittedName>
        <fullName evidence="5">ABC transporter substrate-binding protein</fullName>
    </submittedName>
</protein>
<feature type="compositionally biased region" description="Basic and acidic residues" evidence="4">
    <location>
        <begin position="7"/>
        <end position="20"/>
    </location>
</feature>
<dbReference type="Gene3D" id="3.40.190.10">
    <property type="entry name" value="Periplasmic binding protein-like II"/>
    <property type="match status" value="2"/>
</dbReference>
<evidence type="ECO:0000256" key="2">
    <source>
        <dbReference type="ARBA" id="ARBA00022448"/>
    </source>
</evidence>
<dbReference type="CDD" id="cd14750">
    <property type="entry name" value="PBP2_TMBP"/>
    <property type="match status" value="1"/>
</dbReference>
<keyword evidence="6" id="KW-1185">Reference proteome</keyword>
<organism evidence="5 6">
    <name type="scientific">Streptomyces formicae</name>
    <dbReference type="NCBI Taxonomy" id="1616117"/>
    <lineage>
        <taxon>Bacteria</taxon>
        <taxon>Bacillati</taxon>
        <taxon>Actinomycetota</taxon>
        <taxon>Actinomycetes</taxon>
        <taxon>Kitasatosporales</taxon>
        <taxon>Streptomycetaceae</taxon>
        <taxon>Streptomyces</taxon>
    </lineage>
</organism>
<sequence length="472" mass="50349">MSRRGRHGEFGHGEFGHEGYGHGQSGLPVAQRTRARVRTRPAVRTWAVAASAALLATALAGCGGTDSSEPAAGGPGEFTGRGPITLATGKDTTRTLQGQLDRWNKEHPDEKVTMIELPESADQQRQQFIQNAQTKSDAYTVLNLDPIWVAEFAANQWVDELPAKEFPLDRMLPAVVRTGEYFGKQYGIPFNTNAGLLFYRKDLLDKAGVEPPITWAGMKAACTAVAELPEGKGVGCYAGQFDKYEGLTVNFSEAVASAGGTVVGADGKATVDTEEARKGLEFLAQGFKDGTFPKESSTYQEEDGRRAFQSGKLLFHRQWPYQWTLANATDGSSKVAGKFGVAPLPGLDGPGKSSLGGLDLAISKFGKNKATALDFIKFFSNEANARANLKATSAAPPYTALYDDPALREQFPYLATLKESLSGAAPRPAVVRYGDATAAIQESAAAALSGSKSVDAALVEMQRNLSAAIDEK</sequence>
<feature type="region of interest" description="Disordered" evidence="4">
    <location>
        <begin position="64"/>
        <end position="85"/>
    </location>
</feature>
<reference evidence="5 6" key="1">
    <citation type="submission" date="2021-03" db="EMBL/GenBank/DDBJ databases">
        <title>Complete genome of Streptomyces formicae strain 1H-GS9 (DSM 100524).</title>
        <authorList>
            <person name="Atanasov K.E."/>
            <person name="Altabella T."/>
            <person name="Ferrer A."/>
        </authorList>
    </citation>
    <scope>NUCLEOTIDE SEQUENCE [LARGE SCALE GENOMIC DNA]</scope>
    <source>
        <strain evidence="5 6">1H-GS9</strain>
    </source>
</reference>
<evidence type="ECO:0000256" key="1">
    <source>
        <dbReference type="ARBA" id="ARBA00008520"/>
    </source>
</evidence>